<dbReference type="HOGENOM" id="CLU_2804034_0_0_11"/>
<accession>A0A0F6Z4C3</accession>
<dbReference type="PATRIC" id="fig|92706.3.peg.556"/>
<protein>
    <submittedName>
        <fullName evidence="1">Uncharacterized protein</fullName>
    </submittedName>
</protein>
<dbReference type="EMBL" id="CP011309">
    <property type="protein sequence ID" value="AKF26527.1"/>
    <property type="molecule type" value="Genomic_DNA"/>
</dbReference>
<reference evidence="1 2" key="1">
    <citation type="submission" date="2015-04" db="EMBL/GenBank/DDBJ databases">
        <title>Complete Genome Sequence of Brevibacterium flavum ATCC 15168.</title>
        <authorList>
            <person name="Ahn J."/>
            <person name="Park G."/>
            <person name="Jeon W."/>
            <person name="Jang Y."/>
            <person name="Jang M."/>
            <person name="Lee H."/>
            <person name="Lee H."/>
        </authorList>
    </citation>
    <scope>NUCLEOTIDE SEQUENCE [LARGE SCALE GENOMIC DNA]</scope>
    <source>
        <strain evidence="1 2">ATCC 15168</strain>
    </source>
</reference>
<gene>
    <name evidence="1" type="ORF">YH66_02680</name>
</gene>
<evidence type="ECO:0000313" key="2">
    <source>
        <dbReference type="Proteomes" id="UP000034037"/>
    </source>
</evidence>
<name>A0A0F6Z4C3_9CORY</name>
<dbReference type="AlphaFoldDB" id="A0A0F6Z4C3"/>
<proteinExistence type="predicted"/>
<sequence length="67" mass="7463">MNTLDLVLLFNQIKGVFCFIKGSFTCSRYVLINIARVRGINVLSKVEHRAAIVLDQMSARKIVIAPG</sequence>
<dbReference type="Proteomes" id="UP000034037">
    <property type="component" value="Chromosome"/>
</dbReference>
<evidence type="ECO:0000313" key="1">
    <source>
        <dbReference type="EMBL" id="AKF26527.1"/>
    </source>
</evidence>
<keyword evidence="2" id="KW-1185">Reference proteome</keyword>
<organism evidence="1 2">
    <name type="scientific">[Brevibacterium] flavum</name>
    <dbReference type="NCBI Taxonomy" id="92706"/>
    <lineage>
        <taxon>Bacteria</taxon>
        <taxon>Bacillati</taxon>
        <taxon>Actinomycetota</taxon>
        <taxon>Actinomycetes</taxon>
        <taxon>Mycobacteriales</taxon>
        <taxon>Corynebacteriaceae</taxon>
        <taxon>Corynebacterium</taxon>
    </lineage>
</organism>